<dbReference type="EMBL" id="JACRSP010000002">
    <property type="protein sequence ID" value="MBC8535763.1"/>
    <property type="molecule type" value="Genomic_DNA"/>
</dbReference>
<gene>
    <name evidence="1" type="ORF">H8695_03540</name>
</gene>
<accession>A0A926DC03</accession>
<comment type="caution">
    <text evidence="1">The sequence shown here is derived from an EMBL/GenBank/DDBJ whole genome shotgun (WGS) entry which is preliminary data.</text>
</comment>
<reference evidence="1" key="1">
    <citation type="submission" date="2020-08" db="EMBL/GenBank/DDBJ databases">
        <title>Genome public.</title>
        <authorList>
            <person name="Liu C."/>
            <person name="Sun Q."/>
        </authorList>
    </citation>
    <scope>NUCLEOTIDE SEQUENCE</scope>
    <source>
        <strain evidence="1">BX7</strain>
    </source>
</reference>
<dbReference type="AlphaFoldDB" id="A0A926DC03"/>
<organism evidence="1 2">
    <name type="scientific">Feifania hominis</name>
    <dbReference type="NCBI Taxonomy" id="2763660"/>
    <lineage>
        <taxon>Bacteria</taxon>
        <taxon>Bacillati</taxon>
        <taxon>Bacillota</taxon>
        <taxon>Clostridia</taxon>
        <taxon>Eubacteriales</taxon>
        <taxon>Feifaniaceae</taxon>
        <taxon>Feifania</taxon>
    </lineage>
</organism>
<name>A0A926DC03_9FIRM</name>
<dbReference type="Proteomes" id="UP000620366">
    <property type="component" value="Unassembled WGS sequence"/>
</dbReference>
<keyword evidence="2" id="KW-1185">Reference proteome</keyword>
<sequence>MSPKELLYIEDALGHEKFMQTKCNEEASKLQDAELKSFVEQMATKHQQIYSSLFQLLK</sequence>
<evidence type="ECO:0000313" key="1">
    <source>
        <dbReference type="EMBL" id="MBC8535763.1"/>
    </source>
</evidence>
<evidence type="ECO:0000313" key="2">
    <source>
        <dbReference type="Proteomes" id="UP000620366"/>
    </source>
</evidence>
<protein>
    <recommendedName>
        <fullName evidence="3">Spore coat protein</fullName>
    </recommendedName>
</protein>
<proteinExistence type="predicted"/>
<evidence type="ECO:0008006" key="3">
    <source>
        <dbReference type="Google" id="ProtNLM"/>
    </source>
</evidence>